<dbReference type="AlphaFoldDB" id="A0A1I3PS67"/>
<dbReference type="InterPro" id="IPR029068">
    <property type="entry name" value="Glyas_Bleomycin-R_OHBP_Dase"/>
</dbReference>
<dbReference type="EMBL" id="FOSB01000001">
    <property type="protein sequence ID" value="SFJ24604.1"/>
    <property type="molecule type" value="Genomic_DNA"/>
</dbReference>
<dbReference type="Gene3D" id="3.10.180.10">
    <property type="entry name" value="2,3-Dihydroxybiphenyl 1,2-Dioxygenase, domain 1"/>
    <property type="match status" value="1"/>
</dbReference>
<dbReference type="CDD" id="cd06587">
    <property type="entry name" value="VOC"/>
    <property type="match status" value="1"/>
</dbReference>
<dbReference type="Pfam" id="PF00903">
    <property type="entry name" value="Glyoxalase"/>
    <property type="match status" value="1"/>
</dbReference>
<accession>A0A1I3PS67</accession>
<dbReference type="InterPro" id="IPR004360">
    <property type="entry name" value="Glyas_Fos-R_dOase_dom"/>
</dbReference>
<sequence length="132" mass="14965">MTKLIRIGTIYVPVLDVDFSAAWYEEKLGASVNYKDKEKAIVDLANVSVFLVKANRNQSANFKDNQGNECFSATFEVDGEEELVALHKDLREKEVKTGAIEDRGHPGRNFVFFDPDGNMFDVWSELSRNSQK</sequence>
<evidence type="ECO:0000313" key="3">
    <source>
        <dbReference type="Proteomes" id="UP000183557"/>
    </source>
</evidence>
<dbReference type="Proteomes" id="UP000183557">
    <property type="component" value="Unassembled WGS sequence"/>
</dbReference>
<keyword evidence="3" id="KW-1185">Reference proteome</keyword>
<organism evidence="2 3">
    <name type="scientific">Halobacillus dabanensis</name>
    <dbReference type="NCBI Taxonomy" id="240302"/>
    <lineage>
        <taxon>Bacteria</taxon>
        <taxon>Bacillati</taxon>
        <taxon>Bacillota</taxon>
        <taxon>Bacilli</taxon>
        <taxon>Bacillales</taxon>
        <taxon>Bacillaceae</taxon>
        <taxon>Halobacillus</taxon>
    </lineage>
</organism>
<gene>
    <name evidence="2" type="ORF">SAMN04487936_101433</name>
</gene>
<protein>
    <submittedName>
        <fullName evidence="2">Glyoxalase-like domain-containing protein</fullName>
    </submittedName>
</protein>
<evidence type="ECO:0000259" key="1">
    <source>
        <dbReference type="PROSITE" id="PS51819"/>
    </source>
</evidence>
<dbReference type="PROSITE" id="PS51819">
    <property type="entry name" value="VOC"/>
    <property type="match status" value="1"/>
</dbReference>
<proteinExistence type="predicted"/>
<dbReference type="InterPro" id="IPR037523">
    <property type="entry name" value="VOC_core"/>
</dbReference>
<reference evidence="3" key="1">
    <citation type="submission" date="2016-10" db="EMBL/GenBank/DDBJ databases">
        <authorList>
            <person name="Varghese N."/>
            <person name="Submissions S."/>
        </authorList>
    </citation>
    <scope>NUCLEOTIDE SEQUENCE [LARGE SCALE GENOMIC DNA]</scope>
    <source>
        <strain evidence="3">CGMCC 1.3704</strain>
    </source>
</reference>
<name>A0A1I3PS67_HALDA</name>
<evidence type="ECO:0000313" key="2">
    <source>
        <dbReference type="EMBL" id="SFJ24604.1"/>
    </source>
</evidence>
<dbReference type="SUPFAM" id="SSF54593">
    <property type="entry name" value="Glyoxalase/Bleomycin resistance protein/Dihydroxybiphenyl dioxygenase"/>
    <property type="match status" value="1"/>
</dbReference>
<feature type="domain" description="VOC" evidence="1">
    <location>
        <begin position="6"/>
        <end position="125"/>
    </location>
</feature>